<dbReference type="AlphaFoldDB" id="A0A101I8D9"/>
<evidence type="ECO:0000313" key="3">
    <source>
        <dbReference type="EMBL" id="KUK68392.1"/>
    </source>
</evidence>
<sequence length="322" mass="36334">MRKTIPLIIVLFAAVILCANAFHFGFGFNGLLEISVEDQEWGVRIIPVASLSSGGVVAGGLVFNVLRDRGFAILSALQPENHRIVDTFHCEAIDVNIERLEVFVADGTHGVEIFKFFGPNFYKHIQTIPMKGWINSVSYIDDYVFAGSELDGLFVVRRGEKGFELVDHILPRYINDIERGITVNAIAGSKYSFYVAAGDRGVLVFEKDGMTLRQKSEIPVSYAMDVAVLDGEIFVADSRESKIKVFSEADNVLKESFSTDRTLREVVPVDDWQHNRKLLLCRFDDSISIFSRDNFQELFSLKGAFFGIIEPRYLFGYPFREE</sequence>
<evidence type="ECO:0000313" key="7">
    <source>
        <dbReference type="Proteomes" id="UP000264215"/>
    </source>
</evidence>
<evidence type="ECO:0000313" key="6">
    <source>
        <dbReference type="Proteomes" id="UP000055014"/>
    </source>
</evidence>
<dbReference type="PATRIC" id="fig|1236046.5.peg.78"/>
<dbReference type="Gene3D" id="2.120.10.30">
    <property type="entry name" value="TolB, C-terminal domain"/>
    <property type="match status" value="1"/>
</dbReference>
<protein>
    <recommendedName>
        <fullName evidence="8">WD40 repeat domain-containing protein</fullName>
    </recommendedName>
</protein>
<dbReference type="Proteomes" id="UP000055014">
    <property type="component" value="Unassembled WGS sequence"/>
</dbReference>
<name>A0A101I8D9_9BACT</name>
<reference evidence="2 7" key="3">
    <citation type="journal article" date="2018" name="Nat. Biotechnol.">
        <title>A standardized bacterial taxonomy based on genome phylogeny substantially revises the tree of life.</title>
        <authorList>
            <person name="Parks D.H."/>
            <person name="Chuvochina M."/>
            <person name="Waite D.W."/>
            <person name="Rinke C."/>
            <person name="Skarshewski A."/>
            <person name="Chaumeil P.A."/>
            <person name="Hugenholtz P."/>
        </authorList>
    </citation>
    <scope>NUCLEOTIDE SEQUENCE [LARGE SCALE GENOMIC DNA]</scope>
    <source>
        <strain evidence="2">UBA9905</strain>
    </source>
</reference>
<feature type="transmembrane region" description="Helical" evidence="1">
    <location>
        <begin position="45"/>
        <end position="66"/>
    </location>
</feature>
<dbReference type="SUPFAM" id="SSF101898">
    <property type="entry name" value="NHL repeat"/>
    <property type="match status" value="1"/>
</dbReference>
<evidence type="ECO:0000313" key="4">
    <source>
        <dbReference type="EMBL" id="KUK90379.1"/>
    </source>
</evidence>
<reference evidence="4" key="1">
    <citation type="journal article" date="2015" name="MBio">
        <title>Genome-resolved metagenomic analysis reveals roles for candidate phyla and other microbial community members in biogeochemical transformations in oil reservoirs.</title>
        <authorList>
            <person name="Hu P."/>
            <person name="Tom L."/>
            <person name="Singh A."/>
            <person name="Thomas B.C."/>
            <person name="Baker B.J."/>
            <person name="Piceno Y.M."/>
            <person name="Andersen G.L."/>
            <person name="Banfield J.F."/>
        </authorList>
    </citation>
    <scope>NUCLEOTIDE SEQUENCE [LARGE SCALE GENOMIC DNA]</scope>
    <source>
        <strain evidence="3">46_47</strain>
        <strain evidence="4">46_70</strain>
    </source>
</reference>
<dbReference type="Proteomes" id="UP000264215">
    <property type="component" value="Unassembled WGS sequence"/>
</dbReference>
<dbReference type="EMBL" id="DQBS01000136">
    <property type="protein sequence ID" value="HCO70098.1"/>
    <property type="molecule type" value="Genomic_DNA"/>
</dbReference>
<keyword evidence="1" id="KW-0472">Membrane</keyword>
<comment type="caution">
    <text evidence="4">The sequence shown here is derived from an EMBL/GenBank/DDBJ whole genome shotgun (WGS) entry which is preliminary data.</text>
</comment>
<evidence type="ECO:0000256" key="1">
    <source>
        <dbReference type="SAM" id="Phobius"/>
    </source>
</evidence>
<gene>
    <name evidence="2" type="ORF">DIT26_05890</name>
    <name evidence="3" type="ORF">XD86_0214</name>
    <name evidence="4" type="ORF">XE02_0569</name>
</gene>
<dbReference type="EMBL" id="LGGW01000037">
    <property type="protein sequence ID" value="KUK90379.1"/>
    <property type="molecule type" value="Genomic_DNA"/>
</dbReference>
<evidence type="ECO:0000313" key="2">
    <source>
        <dbReference type="EMBL" id="HCO70098.1"/>
    </source>
</evidence>
<proteinExistence type="predicted"/>
<reference evidence="5 6" key="2">
    <citation type="journal article" date="2015" name="MBio">
        <title>Genome-Resolved Metagenomic Analysis Reveals Roles for Candidate Phyla and Other Microbial Community Members in Biogeochemical Transformations in Oil Reservoirs.</title>
        <authorList>
            <person name="Hu P."/>
            <person name="Tom L."/>
            <person name="Singh A."/>
            <person name="Thomas B.C."/>
            <person name="Baker B.J."/>
            <person name="Piceno Y.M."/>
            <person name="Andersen G.L."/>
            <person name="Banfield J.F."/>
        </authorList>
    </citation>
    <scope>NUCLEOTIDE SEQUENCE [LARGE SCALE GENOMIC DNA]</scope>
</reference>
<accession>A0A101I8D9</accession>
<dbReference type="EMBL" id="LGGH01000016">
    <property type="protein sequence ID" value="KUK68392.1"/>
    <property type="molecule type" value="Genomic_DNA"/>
</dbReference>
<keyword evidence="1" id="KW-1133">Transmembrane helix</keyword>
<dbReference type="InterPro" id="IPR011042">
    <property type="entry name" value="6-blade_b-propeller_TolB-like"/>
</dbReference>
<evidence type="ECO:0008006" key="8">
    <source>
        <dbReference type="Google" id="ProtNLM"/>
    </source>
</evidence>
<keyword evidence="1" id="KW-0812">Transmembrane</keyword>
<organism evidence="4 6">
    <name type="scientific">Mesotoga infera</name>
    <dbReference type="NCBI Taxonomy" id="1236046"/>
    <lineage>
        <taxon>Bacteria</taxon>
        <taxon>Thermotogati</taxon>
        <taxon>Thermotogota</taxon>
        <taxon>Thermotogae</taxon>
        <taxon>Kosmotogales</taxon>
        <taxon>Kosmotogaceae</taxon>
        <taxon>Mesotoga</taxon>
    </lineage>
</organism>
<dbReference type="Proteomes" id="UP000054260">
    <property type="component" value="Unassembled WGS sequence"/>
</dbReference>
<evidence type="ECO:0000313" key="5">
    <source>
        <dbReference type="Proteomes" id="UP000054260"/>
    </source>
</evidence>